<evidence type="ECO:0000313" key="1">
    <source>
        <dbReference type="Proteomes" id="UP000035681"/>
    </source>
</evidence>
<sequence length="302" mass="34243">MTNKSNVLMFKTASNKPIKVDSNILSTAMVKAKRFDEQIETLSNDELFNKKFTTPCRDSEVPIKKAFSEGRRISNTLNSHITPVVSKPLRSYSQSVCMKRRSNDEVYSATPKRFMNSNLSSNLFKVPVKKALPNTSFTTPKSDNTLNNTPNQKCTSTVLIKNAPTGETLLRTINKNLDTENCNFIKIKNICEKESEGKDVVGIVWEVNVTENSEAHMVIIDDTFHGVNAEVTILPTYIVEFKTRLKGRVIVIKDITMVNKKGKNILKISPDKYRFDGDSFDEEDLREWYAFGNISQDKIKIV</sequence>
<evidence type="ECO:0000313" key="2">
    <source>
        <dbReference type="WBParaSite" id="SSTP_0000417500.1"/>
    </source>
</evidence>
<dbReference type="WBParaSite" id="SSTP_0000417500.1">
    <property type="protein sequence ID" value="SSTP_0000417500.1"/>
    <property type="gene ID" value="SSTP_0000417500"/>
</dbReference>
<dbReference type="WBParaSite" id="TCONS_00008377.p1">
    <property type="protein sequence ID" value="TCONS_00008377.p1"/>
    <property type="gene ID" value="XLOC_006327"/>
</dbReference>
<protein>
    <submittedName>
        <fullName evidence="2">Dna2 domain-containing protein</fullName>
    </submittedName>
</protein>
<dbReference type="AlphaFoldDB" id="A0A0K0E3V5"/>
<keyword evidence="1" id="KW-1185">Reference proteome</keyword>
<proteinExistence type="predicted"/>
<reference evidence="2" key="1">
    <citation type="submission" date="2015-08" db="UniProtKB">
        <authorList>
            <consortium name="WormBaseParasite"/>
        </authorList>
    </citation>
    <scope>IDENTIFICATION</scope>
</reference>
<name>A0A0K0E3V5_STRER</name>
<accession>A0A0K0E3V5</accession>
<organism evidence="2">
    <name type="scientific">Strongyloides stercoralis</name>
    <name type="common">Threadworm</name>
    <dbReference type="NCBI Taxonomy" id="6248"/>
    <lineage>
        <taxon>Eukaryota</taxon>
        <taxon>Metazoa</taxon>
        <taxon>Ecdysozoa</taxon>
        <taxon>Nematoda</taxon>
        <taxon>Chromadorea</taxon>
        <taxon>Rhabditida</taxon>
        <taxon>Tylenchina</taxon>
        <taxon>Panagrolaimomorpha</taxon>
        <taxon>Strongyloidoidea</taxon>
        <taxon>Strongyloididae</taxon>
        <taxon>Strongyloides</taxon>
    </lineage>
</organism>
<dbReference type="Proteomes" id="UP000035681">
    <property type="component" value="Unplaced"/>
</dbReference>